<dbReference type="EMBL" id="BSTI01000004">
    <property type="protein sequence ID" value="GLY65618.1"/>
    <property type="molecule type" value="Genomic_DNA"/>
</dbReference>
<dbReference type="Proteomes" id="UP001165136">
    <property type="component" value="Unassembled WGS sequence"/>
</dbReference>
<protein>
    <recommendedName>
        <fullName evidence="4">SHOCT domain-containing protein</fullName>
    </recommendedName>
</protein>
<evidence type="ECO:0000313" key="2">
    <source>
        <dbReference type="EMBL" id="GLY65618.1"/>
    </source>
</evidence>
<keyword evidence="1" id="KW-0812">Transmembrane</keyword>
<evidence type="ECO:0008006" key="4">
    <source>
        <dbReference type="Google" id="ProtNLM"/>
    </source>
</evidence>
<keyword evidence="1" id="KW-0472">Membrane</keyword>
<dbReference type="RefSeq" id="WP_285486756.1">
    <property type="nucleotide sequence ID" value="NZ_BSTI01000004.1"/>
</dbReference>
<dbReference type="AlphaFoldDB" id="A0A9W6VC16"/>
<evidence type="ECO:0000256" key="1">
    <source>
        <dbReference type="SAM" id="Phobius"/>
    </source>
</evidence>
<reference evidence="2" key="1">
    <citation type="submission" date="2023-03" db="EMBL/GenBank/DDBJ databases">
        <title>Amycolatopsis taiwanensis NBRC 103393.</title>
        <authorList>
            <person name="Ichikawa N."/>
            <person name="Sato H."/>
            <person name="Tonouchi N."/>
        </authorList>
    </citation>
    <scope>NUCLEOTIDE SEQUENCE</scope>
    <source>
        <strain evidence="2">NBRC 103393</strain>
    </source>
</reference>
<comment type="caution">
    <text evidence="2">The sequence shown here is derived from an EMBL/GenBank/DDBJ whole genome shotgun (WGS) entry which is preliminary data.</text>
</comment>
<keyword evidence="3" id="KW-1185">Reference proteome</keyword>
<name>A0A9W6VC16_9PSEU</name>
<evidence type="ECO:0000313" key="3">
    <source>
        <dbReference type="Proteomes" id="UP001165136"/>
    </source>
</evidence>
<keyword evidence="1" id="KW-1133">Transmembrane helix</keyword>
<gene>
    <name evidence="2" type="ORF">Atai01_22370</name>
</gene>
<feature type="transmembrane region" description="Helical" evidence="1">
    <location>
        <begin position="94"/>
        <end position="119"/>
    </location>
</feature>
<proteinExistence type="predicted"/>
<accession>A0A9W6VC16</accession>
<sequence length="175" mass="18948">MGVVSLLTAADYPAVSPANPRFEPATATGAEVAHDLLANRQHNLAGTLGLTRGAVGPSTRRGRAGTLEAGVADRRHGDAVMMYWYGNGMGGWGYVLWTVSTIAFWVVVIAGLVALVRYFSRRPMSHAMGPRGSQPPRPSPEQLLAERFARGEIDENEFHRAMDTLRQHHSSTPAD</sequence>
<organism evidence="2 3">
    <name type="scientific">Amycolatopsis taiwanensis</name>
    <dbReference type="NCBI Taxonomy" id="342230"/>
    <lineage>
        <taxon>Bacteria</taxon>
        <taxon>Bacillati</taxon>
        <taxon>Actinomycetota</taxon>
        <taxon>Actinomycetes</taxon>
        <taxon>Pseudonocardiales</taxon>
        <taxon>Pseudonocardiaceae</taxon>
        <taxon>Amycolatopsis</taxon>
    </lineage>
</organism>